<dbReference type="Proteomes" id="UP000595230">
    <property type="component" value="Segment"/>
</dbReference>
<evidence type="ECO:0000313" key="2">
    <source>
        <dbReference type="Proteomes" id="UP000595230"/>
    </source>
</evidence>
<reference evidence="1 2" key="1">
    <citation type="submission" date="2020-09" db="EMBL/GenBank/DDBJ databases">
        <authorList>
            <person name="Bustos Y."/>
            <person name="Adams S."/>
            <person name="Bishop E."/>
            <person name="Cobbley H."/>
            <person name="Haycock D."/>
            <person name="Hoopes M."/>
            <person name="Newey C."/>
            <person name="Thompson D."/>
            <person name="Carr E."/>
            <person name="Breakwell D.P."/>
            <person name="Grose J.H."/>
        </authorList>
    </citation>
    <scope>NUCLEOTIDE SEQUENCE [LARGE SCALE GENOMIC DNA]</scope>
</reference>
<dbReference type="Pfam" id="PF20286">
    <property type="entry name" value="divDNApol"/>
    <property type="match status" value="1"/>
</dbReference>
<evidence type="ECO:0000313" key="1">
    <source>
        <dbReference type="EMBL" id="QPX76780.1"/>
    </source>
</evidence>
<organism evidence="1 2">
    <name type="scientific">Serratia phage vB_SmaM_Yaphecito</name>
    <dbReference type="NCBI Taxonomy" id="2777368"/>
    <lineage>
        <taxon>Viruses</taxon>
        <taxon>Duplodnaviria</taxon>
        <taxon>Heunggongvirae</taxon>
        <taxon>Uroviricota</taxon>
        <taxon>Caudoviricetes</taxon>
        <taxon>Chimalliviridae</taxon>
        <taxon>Moabitevirus</taxon>
        <taxon>Moabitevirus moabite</taxon>
    </lineage>
</organism>
<dbReference type="InterPro" id="IPR046908">
    <property type="entry name" value="divDNApol"/>
</dbReference>
<dbReference type="EMBL" id="MW021758">
    <property type="protein sequence ID" value="QPX76780.1"/>
    <property type="molecule type" value="Genomic_DNA"/>
</dbReference>
<proteinExistence type="predicted"/>
<sequence length="774" mass="88912">MAEGGLFILFLFSFTSWADGIDESLRLEKGINMSANIQNPFNRPASHYTRNIDVITGYIEQNTLLLHKSTGLPMDECEAFVREELFEGPNKMKDPEFLLLERDDELDQHPKAVKFTQYISTVTSNGWLLAPTFTTVLPPHIKQSLLSEYIKGNLSKRSAEKHLMFEAERKGNGFKATFHKNNQNNKKILNNAISGNHRSEHSPLHDRSTHPVLTSCCRIANGSANSNDDRLLSGNRHYWKPEVVLNNISSILSLSNWDEVEEAVVKHNLHIPTVDEVMEVIRWGSDLYWGRGNPDSPAHRTIRKYVEGCTDIERAGIVYTGDLYHLRKYNEPLVRDFISGLVTPATEIDPDHEAWLKHVDDDTIAQMKVMFPHILLEEDLWDDYEEVSQREGFGLMGTTCKQIYQKLDKYKEIINVFFMSKNIPFLTCDFPHSIRRSGVGSDTDSAIFTVQDWVQWYSGHNRVNHENIIIAESMGFIVSQTTTHNLASLAGNMGVVEPKEVFRLSMKNEYLFPIFTLTSRAKHYFANMAVQEGVIFKKYKREKKGVELIASNSPAGVRADLDRIIEEITDLATEDKKINLARYLRWVARWEYTIYDSIRNGEVTYLKAARVKEEDGYEGENTPYLNYELWQEVFAPKYGLIEPPPYSALAFSIIHDTKKKTDNWLNTWEDQEMAGRFRKWLASKGKSYVGRMLLPESIIISMGIPSEILDAIDVRKIIGSAMSPMYLVLESLDYYLFDSNQTRLIFDHIDRDVAFMDVDQVDSALRTQVVEEFD</sequence>
<accession>A0A7T3TLU8</accession>
<name>A0A7T3TLU8_9CAUD</name>
<protein>
    <submittedName>
        <fullName evidence="1">Putative DNA polymerase</fullName>
    </submittedName>
</protein>